<dbReference type="Gene3D" id="3.90.1300.10">
    <property type="entry name" value="Amidase signature (AS) domain"/>
    <property type="match status" value="1"/>
</dbReference>
<feature type="chain" id="PRO_5046304497" evidence="1">
    <location>
        <begin position="18"/>
        <end position="527"/>
    </location>
</feature>
<keyword evidence="1" id="KW-0732">Signal</keyword>
<dbReference type="PANTHER" id="PTHR42678:SF34">
    <property type="entry name" value="OS04G0183300 PROTEIN"/>
    <property type="match status" value="1"/>
</dbReference>
<dbReference type="Proteomes" id="UP001390339">
    <property type="component" value="Unassembled WGS sequence"/>
</dbReference>
<sequence length="527" mass="55688">MMLHCFFVRALAYAAAAFAYCSCLSLDNANLQDLSSALDSGCLTSTELVREYLQRIAATNDQLHAILETNPDALAIASRLDAERAAGHVRGPLHGIPILLKDNIATQDRMNTTAGSFALLGATVPRDNSVVARLRRAGAVLLAKANLGEWAQFRSYNSTNGWSAVGGQTYGPFAKGMDPYGSSSGSAVGVAAGMAPAALGTETHGSIVMPASRAGLVGIKPGVGLTSRDLVVPISRYQDTVGPVARTVRDAAVVLEAIAGVDERDEFTAANPNGGHVPAYADAATRLTSWKGVRIGVPRNGIDSALLSTPVNESYILHEFESALGILRDLGAEIVDPVDFGSEMRKAYSEATHEGITVRAGFVSDIAAYFAQLASNPHNIHTLEDLRNFTQRDPREGYPSRDTAGWDDALALGFNGSDPRVKAAWKESIRLDEEEGVSGLIAKHNLSALVMPTEYVPTWTSSPGLPVITVPLGVYPPGTPLINGSRGLVAVAPGIPFGLAWAGKRWSEETLIALVGGYERAVSSIVE</sequence>
<dbReference type="PANTHER" id="PTHR42678">
    <property type="entry name" value="AMIDASE"/>
    <property type="match status" value="1"/>
</dbReference>
<dbReference type="InterPro" id="IPR023631">
    <property type="entry name" value="Amidase_dom"/>
</dbReference>
<gene>
    <name evidence="3" type="ORF">PGQ11_012976</name>
</gene>
<dbReference type="Pfam" id="PF01425">
    <property type="entry name" value="Amidase"/>
    <property type="match status" value="1"/>
</dbReference>
<name>A0ABR2I4I5_9PEZI</name>
<comment type="caution">
    <text evidence="3">The sequence shown here is derived from an EMBL/GenBank/DDBJ whole genome shotgun (WGS) entry which is preliminary data.</text>
</comment>
<accession>A0ABR2I4I5</accession>
<protein>
    <submittedName>
        <fullName evidence="3">Amidase</fullName>
    </submittedName>
</protein>
<dbReference type="InterPro" id="IPR036928">
    <property type="entry name" value="AS_sf"/>
</dbReference>
<feature type="signal peptide" evidence="1">
    <location>
        <begin position="1"/>
        <end position="17"/>
    </location>
</feature>
<dbReference type="EMBL" id="JAPCWZ010000007">
    <property type="protein sequence ID" value="KAK8857064.1"/>
    <property type="molecule type" value="Genomic_DNA"/>
</dbReference>
<dbReference type="SUPFAM" id="SSF75304">
    <property type="entry name" value="Amidase signature (AS) enzymes"/>
    <property type="match status" value="1"/>
</dbReference>
<feature type="domain" description="Amidase" evidence="2">
    <location>
        <begin position="47"/>
        <end position="364"/>
    </location>
</feature>
<evidence type="ECO:0000313" key="4">
    <source>
        <dbReference type="Proteomes" id="UP001390339"/>
    </source>
</evidence>
<reference evidence="3 4" key="1">
    <citation type="journal article" date="2024" name="IMA Fungus">
        <title>Apiospora arundinis, a panoply of carbohydrate-active enzymes and secondary metabolites.</title>
        <authorList>
            <person name="Sorensen T."/>
            <person name="Petersen C."/>
            <person name="Muurmann A.T."/>
            <person name="Christiansen J.V."/>
            <person name="Brundto M.L."/>
            <person name="Overgaard C.K."/>
            <person name="Boysen A.T."/>
            <person name="Wollenberg R.D."/>
            <person name="Larsen T.O."/>
            <person name="Sorensen J.L."/>
            <person name="Nielsen K.L."/>
            <person name="Sondergaard T.E."/>
        </authorList>
    </citation>
    <scope>NUCLEOTIDE SEQUENCE [LARGE SCALE GENOMIC DNA]</scope>
    <source>
        <strain evidence="3 4">AAU 773</strain>
    </source>
</reference>
<keyword evidence="4" id="KW-1185">Reference proteome</keyword>
<proteinExistence type="predicted"/>
<evidence type="ECO:0000259" key="2">
    <source>
        <dbReference type="Pfam" id="PF01425"/>
    </source>
</evidence>
<evidence type="ECO:0000313" key="3">
    <source>
        <dbReference type="EMBL" id="KAK8857064.1"/>
    </source>
</evidence>
<evidence type="ECO:0000256" key="1">
    <source>
        <dbReference type="SAM" id="SignalP"/>
    </source>
</evidence>
<organism evidence="3 4">
    <name type="scientific">Apiospora arundinis</name>
    <dbReference type="NCBI Taxonomy" id="335852"/>
    <lineage>
        <taxon>Eukaryota</taxon>
        <taxon>Fungi</taxon>
        <taxon>Dikarya</taxon>
        <taxon>Ascomycota</taxon>
        <taxon>Pezizomycotina</taxon>
        <taxon>Sordariomycetes</taxon>
        <taxon>Xylariomycetidae</taxon>
        <taxon>Amphisphaeriales</taxon>
        <taxon>Apiosporaceae</taxon>
        <taxon>Apiospora</taxon>
    </lineage>
</organism>